<dbReference type="GO" id="GO:0003677">
    <property type="term" value="F:DNA binding"/>
    <property type="evidence" value="ECO:0007669"/>
    <property type="project" value="InterPro"/>
</dbReference>
<evidence type="ECO:0000313" key="2">
    <source>
        <dbReference type="EMBL" id="GBO11047.1"/>
    </source>
</evidence>
<protein>
    <submittedName>
        <fullName evidence="3">Transposable element Tc1 transposase</fullName>
    </submittedName>
</protein>
<dbReference type="GO" id="GO:0015074">
    <property type="term" value="P:DNA integration"/>
    <property type="evidence" value="ECO:0007669"/>
    <property type="project" value="InterPro"/>
</dbReference>
<evidence type="ECO:0000259" key="1">
    <source>
        <dbReference type="Pfam" id="PF01498"/>
    </source>
</evidence>
<dbReference type="EMBL" id="BGPR01035988">
    <property type="protein sequence ID" value="GBO11048.1"/>
    <property type="molecule type" value="Genomic_DNA"/>
</dbReference>
<dbReference type="Proteomes" id="UP000499080">
    <property type="component" value="Unassembled WGS sequence"/>
</dbReference>
<sequence>MPNVPKSGRPRSTSRLSYRNVLRLSGVNHHLKAVDIALKLCDPQNPNPSVRTIRRRLRAAGLKGRRPVKKPMISAKNPMARVEWAKAHKDWTKKKWEDVLWSDEKECMLFGTGGI</sequence>
<dbReference type="Pfam" id="PF01498">
    <property type="entry name" value="HTH_Tnp_Tc3_2"/>
    <property type="match status" value="1"/>
</dbReference>
<proteinExistence type="predicted"/>
<evidence type="ECO:0000313" key="3">
    <source>
        <dbReference type="EMBL" id="GBO11048.1"/>
    </source>
</evidence>
<dbReference type="EMBL" id="BGPR01035987">
    <property type="protein sequence ID" value="GBO11047.1"/>
    <property type="molecule type" value="Genomic_DNA"/>
</dbReference>
<accession>A0A4Y2UE06</accession>
<organism evidence="3 4">
    <name type="scientific">Araneus ventricosus</name>
    <name type="common">Orbweaver spider</name>
    <name type="synonym">Epeira ventricosa</name>
    <dbReference type="NCBI Taxonomy" id="182803"/>
    <lineage>
        <taxon>Eukaryota</taxon>
        <taxon>Metazoa</taxon>
        <taxon>Ecdysozoa</taxon>
        <taxon>Arthropoda</taxon>
        <taxon>Chelicerata</taxon>
        <taxon>Arachnida</taxon>
        <taxon>Araneae</taxon>
        <taxon>Araneomorphae</taxon>
        <taxon>Entelegynae</taxon>
        <taxon>Araneoidea</taxon>
        <taxon>Araneidae</taxon>
        <taxon>Araneus</taxon>
    </lineage>
</organism>
<name>A0A4Y2UE06_ARAVE</name>
<reference evidence="3 4" key="1">
    <citation type="journal article" date="2019" name="Sci. Rep.">
        <title>Orb-weaving spider Araneus ventricosus genome elucidates the spidroin gene catalogue.</title>
        <authorList>
            <person name="Kono N."/>
            <person name="Nakamura H."/>
            <person name="Ohtoshi R."/>
            <person name="Moran D.A.P."/>
            <person name="Shinohara A."/>
            <person name="Yoshida Y."/>
            <person name="Fujiwara M."/>
            <person name="Mori M."/>
            <person name="Tomita M."/>
            <person name="Arakawa K."/>
        </authorList>
    </citation>
    <scope>NUCLEOTIDE SEQUENCE [LARGE SCALE GENOMIC DNA]</scope>
</reference>
<evidence type="ECO:0000313" key="4">
    <source>
        <dbReference type="Proteomes" id="UP000499080"/>
    </source>
</evidence>
<feature type="domain" description="Transposase Tc1-like" evidence="1">
    <location>
        <begin position="19"/>
        <end position="90"/>
    </location>
</feature>
<dbReference type="AlphaFoldDB" id="A0A4Y2UE06"/>
<dbReference type="Gene3D" id="3.30.420.10">
    <property type="entry name" value="Ribonuclease H-like superfamily/Ribonuclease H"/>
    <property type="match status" value="1"/>
</dbReference>
<keyword evidence="4" id="KW-1185">Reference proteome</keyword>
<dbReference type="GO" id="GO:0006313">
    <property type="term" value="P:DNA transposition"/>
    <property type="evidence" value="ECO:0007669"/>
    <property type="project" value="InterPro"/>
</dbReference>
<dbReference type="InterPro" id="IPR036397">
    <property type="entry name" value="RNaseH_sf"/>
</dbReference>
<dbReference type="OrthoDB" id="3263820at2759"/>
<dbReference type="InterPro" id="IPR002492">
    <property type="entry name" value="Transposase_Tc1-like"/>
</dbReference>
<comment type="caution">
    <text evidence="3">The sequence shown here is derived from an EMBL/GenBank/DDBJ whole genome shotgun (WGS) entry which is preliminary data.</text>
</comment>
<gene>
    <name evidence="3" type="primary">tc1a_297</name>
    <name evidence="2" type="synonym">tc1a_24</name>
    <name evidence="2" type="ORF">AVEN_69376_1</name>
    <name evidence="3" type="ORF">AVEN_77649_1</name>
</gene>